<dbReference type="Gene3D" id="1.10.287.950">
    <property type="entry name" value="Methyl-accepting chemotaxis protein"/>
    <property type="match status" value="1"/>
</dbReference>
<reference evidence="4" key="1">
    <citation type="journal article" date="2020" name="Int. J. Syst. Evol. Microbiol.">
        <title>Aquipluma nitroreducens gen. nov. sp. nov., a novel facultatively anaerobic bacterium isolated from a freshwater lake.</title>
        <authorList>
            <person name="Watanabe M."/>
            <person name="Kojima H."/>
            <person name="Fukui M."/>
        </authorList>
    </citation>
    <scope>NUCLEOTIDE SEQUENCE</scope>
    <source>
        <strain evidence="4">MeG22</strain>
    </source>
</reference>
<feature type="domain" description="Gliding motility protein GldL-like N-terminal" evidence="3">
    <location>
        <begin position="19"/>
        <end position="80"/>
    </location>
</feature>
<gene>
    <name evidence="4" type="ORF">AQPE_1762</name>
</gene>
<accession>A0A5K7S7Y9</accession>
<dbReference type="Proteomes" id="UP001193389">
    <property type="component" value="Chromosome"/>
</dbReference>
<dbReference type="InterPro" id="IPR019852">
    <property type="entry name" value="Motility-assoc_prot_GldL"/>
</dbReference>
<keyword evidence="2" id="KW-0472">Membrane</keyword>
<evidence type="ECO:0000259" key="3">
    <source>
        <dbReference type="Pfam" id="PF22827"/>
    </source>
</evidence>
<feature type="transmembrane region" description="Helical" evidence="2">
    <location>
        <begin position="12"/>
        <end position="35"/>
    </location>
</feature>
<evidence type="ECO:0000313" key="4">
    <source>
        <dbReference type="EMBL" id="BBE17605.1"/>
    </source>
</evidence>
<dbReference type="Pfam" id="PF22827">
    <property type="entry name" value="GldL_N"/>
    <property type="match status" value="1"/>
</dbReference>
<keyword evidence="2" id="KW-1133">Transmembrane helix</keyword>
<dbReference type="EMBL" id="AP018694">
    <property type="protein sequence ID" value="BBE17605.1"/>
    <property type="molecule type" value="Genomic_DNA"/>
</dbReference>
<dbReference type="KEGG" id="anf:AQPE_1762"/>
<keyword evidence="1" id="KW-0175">Coiled coil</keyword>
<dbReference type="InterPro" id="IPR055087">
    <property type="entry name" value="GldL-like_N"/>
</dbReference>
<evidence type="ECO:0000313" key="5">
    <source>
        <dbReference type="Proteomes" id="UP001193389"/>
    </source>
</evidence>
<feature type="coiled-coil region" evidence="1">
    <location>
        <begin position="279"/>
        <end position="313"/>
    </location>
</feature>
<organism evidence="4 5">
    <name type="scientific">Aquipluma nitroreducens</name>
    <dbReference type="NCBI Taxonomy" id="2010828"/>
    <lineage>
        <taxon>Bacteria</taxon>
        <taxon>Pseudomonadati</taxon>
        <taxon>Bacteroidota</taxon>
        <taxon>Bacteroidia</taxon>
        <taxon>Marinilabiliales</taxon>
        <taxon>Prolixibacteraceae</taxon>
        <taxon>Aquipluma</taxon>
    </lineage>
</organism>
<keyword evidence="5" id="KW-1185">Reference proteome</keyword>
<keyword evidence="2" id="KW-0812">Transmembrane</keyword>
<dbReference type="NCBIfam" id="TIGR03513">
    <property type="entry name" value="GldL_gliding"/>
    <property type="match status" value="2"/>
</dbReference>
<proteinExistence type="predicted"/>
<protein>
    <recommendedName>
        <fullName evidence="3">Gliding motility protein GldL-like N-terminal domain-containing protein</fullName>
    </recommendedName>
</protein>
<dbReference type="AlphaFoldDB" id="A0A5K7S7Y9"/>
<evidence type="ECO:0000256" key="2">
    <source>
        <dbReference type="SAM" id="Phobius"/>
    </source>
</evidence>
<feature type="transmembrane region" description="Helical" evidence="2">
    <location>
        <begin position="41"/>
        <end position="61"/>
    </location>
</feature>
<dbReference type="RefSeq" id="WP_318350585.1">
    <property type="nucleotide sequence ID" value="NZ_AP018694.1"/>
</dbReference>
<evidence type="ECO:0000256" key="1">
    <source>
        <dbReference type="SAM" id="Coils"/>
    </source>
</evidence>
<name>A0A5K7S7Y9_9BACT</name>
<sequence>MNIGEILKTKRWKVLMGYVYGWGASLVLIGALFKLQHWNHSGIMLTIGLLTEAFIFFLSAFEPPLEQPDWAKVYPELQEDYELLEPIEEAQNNGKVGNLDALLNSTNITPELLAKIGKSLVDLSNTASGISDISTATLATDIYVRNLNSASESMMAFSEMNTQANHTINNSIGELVNSYSNTAHKISETGENMLSRLNESSVKFTKQMDESGSKLTESYQRFSGTMEKGLKDFEVNSSSYGESLHKLNKNIESLNVGYEKQLKGTSDQIHASAKFFEELNQMNQIIASSAQEMKKYKENAEKLNSHLDALNSVYGNMLGAMNYKKK</sequence>